<feature type="compositionally biased region" description="Polar residues" evidence="1">
    <location>
        <begin position="187"/>
        <end position="204"/>
    </location>
</feature>
<proteinExistence type="predicted"/>
<evidence type="ECO:0000313" key="4">
    <source>
        <dbReference type="Proteomes" id="UP000068016"/>
    </source>
</evidence>
<feature type="region of interest" description="Disordered" evidence="1">
    <location>
        <begin position="168"/>
        <end position="215"/>
    </location>
</feature>
<dbReference type="AlphaFoldDB" id="A0A108E7X7"/>
<sequence>MNLNDPNTHRKFTTAIKAGVALIACAIIAPVVYLAIKGLVGATVAIALGIVILQFAPVFADKVANLRMKATMHEAKTNPIETLKNQIIKRQQELESQRAAIEEYDARVSTFAGEVERVRKQYPADTAKYDGLLENMRNILDRRRTAFKSAEAALREFTAEVKKQESLWELAKAPKPRSRAPRPGKTLSRTSRPTPHSAQSSSSLIGPWPASAPSC</sequence>
<keyword evidence="2" id="KW-0472">Membrane</keyword>
<evidence type="ECO:0000256" key="1">
    <source>
        <dbReference type="SAM" id="MobiDB-lite"/>
    </source>
</evidence>
<feature type="transmembrane region" description="Helical" evidence="2">
    <location>
        <begin position="39"/>
        <end position="60"/>
    </location>
</feature>
<gene>
    <name evidence="3" type="ORF">WT83_27130</name>
</gene>
<reference evidence="3 4" key="1">
    <citation type="submission" date="2015-11" db="EMBL/GenBank/DDBJ databases">
        <title>Expanding the genomic diversity of Burkholderia species for the development of highly accurate diagnostics.</title>
        <authorList>
            <person name="Sahl J."/>
            <person name="Keim P."/>
            <person name="Wagner D."/>
        </authorList>
    </citation>
    <scope>NUCLEOTIDE SEQUENCE [LARGE SCALE GENOMIC DNA]</scope>
    <source>
        <strain evidence="3 4">MSMB793WGS</strain>
    </source>
</reference>
<feature type="transmembrane region" description="Helical" evidence="2">
    <location>
        <begin position="12"/>
        <end position="33"/>
    </location>
</feature>
<name>A0A108E7X7_9BURK</name>
<dbReference type="EMBL" id="LPLZ01000074">
    <property type="protein sequence ID" value="KWN06360.1"/>
    <property type="molecule type" value="Genomic_DNA"/>
</dbReference>
<evidence type="ECO:0000256" key="2">
    <source>
        <dbReference type="SAM" id="Phobius"/>
    </source>
</evidence>
<dbReference type="Proteomes" id="UP000068016">
    <property type="component" value="Unassembled WGS sequence"/>
</dbReference>
<protein>
    <submittedName>
        <fullName evidence="3">Uncharacterized protein</fullName>
    </submittedName>
</protein>
<keyword evidence="2" id="KW-0812">Transmembrane</keyword>
<accession>A0A108E7X7</accession>
<dbReference type="RefSeq" id="WP_060348454.1">
    <property type="nucleotide sequence ID" value="NZ_LPLZ01000074.1"/>
</dbReference>
<comment type="caution">
    <text evidence="3">The sequence shown here is derived from an EMBL/GenBank/DDBJ whole genome shotgun (WGS) entry which is preliminary data.</text>
</comment>
<organism evidence="3 4">
    <name type="scientific">Burkholderia territorii</name>
    <dbReference type="NCBI Taxonomy" id="1503055"/>
    <lineage>
        <taxon>Bacteria</taxon>
        <taxon>Pseudomonadati</taxon>
        <taxon>Pseudomonadota</taxon>
        <taxon>Betaproteobacteria</taxon>
        <taxon>Burkholderiales</taxon>
        <taxon>Burkholderiaceae</taxon>
        <taxon>Burkholderia</taxon>
        <taxon>Burkholderia cepacia complex</taxon>
    </lineage>
</organism>
<keyword evidence="2" id="KW-1133">Transmembrane helix</keyword>
<evidence type="ECO:0000313" key="3">
    <source>
        <dbReference type="EMBL" id="KWN06360.1"/>
    </source>
</evidence>